<accession>A0A1T0B6N1</accession>
<dbReference type="STRING" id="123822.B0188_03550"/>
<protein>
    <submittedName>
        <fullName evidence="2">Uncharacterized protein</fullName>
    </submittedName>
</protein>
<proteinExistence type="predicted"/>
<comment type="caution">
    <text evidence="2">The sequence shown here is derived from an EMBL/GenBank/DDBJ whole genome shotgun (WGS) entry which is preliminary data.</text>
</comment>
<dbReference type="Proteomes" id="UP000190023">
    <property type="component" value="Unassembled WGS sequence"/>
</dbReference>
<keyword evidence="3" id="KW-1185">Reference proteome</keyword>
<sequence>MKIKQFISLCAIALSASHFANAESWPPANETPEQAAVFFEPTYEHPEKVKVGVTLFIAGWNNRLKGWNEPFFYGKIAAIQKNKQVDGKKCDAFTIDSTKKTSWRCLERLLDKPKNYNGVYNSYYVRFDDPALNGGKPFKPAEIKDEFTDFISDNEVKTAPTPQSSPLLKCDDERFNPHLKVFLEKHTEKGNKFVDFVNEKEIAFDPKQNLKVCSGEFKMTKLDPFYIIYTISPISEDNYDFRLLK</sequence>
<dbReference type="OrthoDB" id="9916433at2"/>
<gene>
    <name evidence="2" type="ORF">B0188_03550</name>
</gene>
<keyword evidence="1" id="KW-0732">Signal</keyword>
<evidence type="ECO:0000256" key="1">
    <source>
        <dbReference type="SAM" id="SignalP"/>
    </source>
</evidence>
<reference evidence="2 3" key="1">
    <citation type="submission" date="2017-02" db="EMBL/GenBank/DDBJ databases">
        <title>Draft genome sequence of Haemophilus felis CCUG 31170 type strain.</title>
        <authorList>
            <person name="Engstrom-Jakobsson H."/>
            <person name="Salva-Serra F."/>
            <person name="Thorell K."/>
            <person name="Gonzales-Siles L."/>
            <person name="Karlsson R."/>
            <person name="Boulund F."/>
            <person name="Engstrand L."/>
            <person name="Kristiansson E."/>
            <person name="Moore E."/>
        </authorList>
    </citation>
    <scope>NUCLEOTIDE SEQUENCE [LARGE SCALE GENOMIC DNA]</scope>
    <source>
        <strain evidence="2 3">CCUG 31170</strain>
    </source>
</reference>
<organism evidence="2 3">
    <name type="scientific">[Haemophilus] felis</name>
    <dbReference type="NCBI Taxonomy" id="123822"/>
    <lineage>
        <taxon>Bacteria</taxon>
        <taxon>Pseudomonadati</taxon>
        <taxon>Pseudomonadota</taxon>
        <taxon>Gammaproteobacteria</taxon>
        <taxon>Pasteurellales</taxon>
        <taxon>Pasteurellaceae</taxon>
    </lineage>
</organism>
<feature type="signal peptide" evidence="1">
    <location>
        <begin position="1"/>
        <end position="22"/>
    </location>
</feature>
<evidence type="ECO:0000313" key="2">
    <source>
        <dbReference type="EMBL" id="OOS05863.1"/>
    </source>
</evidence>
<dbReference type="AlphaFoldDB" id="A0A1T0B6N1"/>
<feature type="chain" id="PRO_5012097272" evidence="1">
    <location>
        <begin position="23"/>
        <end position="245"/>
    </location>
</feature>
<evidence type="ECO:0000313" key="3">
    <source>
        <dbReference type="Proteomes" id="UP000190023"/>
    </source>
</evidence>
<name>A0A1T0B6N1_9PAST</name>
<dbReference type="EMBL" id="MUYB01000012">
    <property type="protein sequence ID" value="OOS05863.1"/>
    <property type="molecule type" value="Genomic_DNA"/>
</dbReference>